<comment type="caution">
    <text evidence="1">The sequence shown here is derived from an EMBL/GenBank/DDBJ whole genome shotgun (WGS) entry which is preliminary data.</text>
</comment>
<keyword evidence="2" id="KW-1185">Reference proteome</keyword>
<evidence type="ECO:0000313" key="2">
    <source>
        <dbReference type="Proteomes" id="UP001186974"/>
    </source>
</evidence>
<organism evidence="1 2">
    <name type="scientific">Coniosporium uncinatum</name>
    <dbReference type="NCBI Taxonomy" id="93489"/>
    <lineage>
        <taxon>Eukaryota</taxon>
        <taxon>Fungi</taxon>
        <taxon>Dikarya</taxon>
        <taxon>Ascomycota</taxon>
        <taxon>Pezizomycotina</taxon>
        <taxon>Dothideomycetes</taxon>
        <taxon>Dothideomycetes incertae sedis</taxon>
        <taxon>Coniosporium</taxon>
    </lineage>
</organism>
<name>A0ACC3DLW3_9PEZI</name>
<feature type="non-terminal residue" evidence="1">
    <location>
        <position position="62"/>
    </location>
</feature>
<reference evidence="1" key="1">
    <citation type="submission" date="2024-09" db="EMBL/GenBank/DDBJ databases">
        <title>Black Yeasts Isolated from many extreme environments.</title>
        <authorList>
            <person name="Coleine C."/>
            <person name="Stajich J.E."/>
            <person name="Selbmann L."/>
        </authorList>
    </citation>
    <scope>NUCLEOTIDE SEQUENCE</scope>
    <source>
        <strain evidence="1">CCFEE 5737</strain>
    </source>
</reference>
<protein>
    <submittedName>
        <fullName evidence="1">Uncharacterized protein</fullName>
    </submittedName>
</protein>
<gene>
    <name evidence="1" type="ORF">LTS18_010108</name>
</gene>
<evidence type="ECO:0000313" key="1">
    <source>
        <dbReference type="EMBL" id="KAK3077493.1"/>
    </source>
</evidence>
<proteinExistence type="predicted"/>
<sequence length="62" mass="6986">SWPIPSPLALFRTLMLQRMTHRRRSLLPSGPIPRNSQNRELPFATRLLDSPSSPMVTMASNG</sequence>
<dbReference type="EMBL" id="JAWDJW010002796">
    <property type="protein sequence ID" value="KAK3077493.1"/>
    <property type="molecule type" value="Genomic_DNA"/>
</dbReference>
<accession>A0ACC3DLW3</accession>
<feature type="non-terminal residue" evidence="1">
    <location>
        <position position="1"/>
    </location>
</feature>
<dbReference type="Proteomes" id="UP001186974">
    <property type="component" value="Unassembled WGS sequence"/>
</dbReference>